<evidence type="ECO:0000256" key="1">
    <source>
        <dbReference type="SAM" id="SignalP"/>
    </source>
</evidence>
<dbReference type="EMBL" id="SDMP01000016">
    <property type="protein sequence ID" value="RYR03027.1"/>
    <property type="molecule type" value="Genomic_DNA"/>
</dbReference>
<reference evidence="2 3" key="1">
    <citation type="submission" date="2019-01" db="EMBL/GenBank/DDBJ databases">
        <title>Sequencing of cultivated peanut Arachis hypogaea provides insights into genome evolution and oil improvement.</title>
        <authorList>
            <person name="Chen X."/>
        </authorList>
    </citation>
    <scope>NUCLEOTIDE SEQUENCE [LARGE SCALE GENOMIC DNA]</scope>
    <source>
        <strain evidence="3">cv. Fuhuasheng</strain>
        <tissue evidence="2">Leaves</tissue>
    </source>
</reference>
<feature type="signal peptide" evidence="1">
    <location>
        <begin position="1"/>
        <end position="21"/>
    </location>
</feature>
<keyword evidence="1" id="KW-0732">Signal</keyword>
<comment type="caution">
    <text evidence="2">The sequence shown here is derived from an EMBL/GenBank/DDBJ whole genome shotgun (WGS) entry which is preliminary data.</text>
</comment>
<name>A0A444YMA8_ARAHY</name>
<dbReference type="Proteomes" id="UP000289738">
    <property type="component" value="Chromosome B06"/>
</dbReference>
<evidence type="ECO:0000313" key="2">
    <source>
        <dbReference type="EMBL" id="RYR03027.1"/>
    </source>
</evidence>
<keyword evidence="3" id="KW-1185">Reference proteome</keyword>
<gene>
    <name evidence="2" type="ORF">Ahy_B06g081857</name>
</gene>
<proteinExistence type="predicted"/>
<accession>A0A444YMA8</accession>
<dbReference type="AlphaFoldDB" id="A0A444YMA8"/>
<sequence length="148" mass="17055">MVDFMPLELVLVLQIIDFVLVLNKEEGANMRGGSWEIRVIVSMVCILNRNSGITCEAYDSPCHQTSQQELQQISNNIDQLQRLNMTDDELKNLRLIEIEKILNRNARSLRDYQSMPYPEIFEMKCVTKSTTSYANCFSNEVSKILGCR</sequence>
<protein>
    <recommendedName>
        <fullName evidence="4">K-box domain-containing protein</fullName>
    </recommendedName>
</protein>
<organism evidence="2 3">
    <name type="scientific">Arachis hypogaea</name>
    <name type="common">Peanut</name>
    <dbReference type="NCBI Taxonomy" id="3818"/>
    <lineage>
        <taxon>Eukaryota</taxon>
        <taxon>Viridiplantae</taxon>
        <taxon>Streptophyta</taxon>
        <taxon>Embryophyta</taxon>
        <taxon>Tracheophyta</taxon>
        <taxon>Spermatophyta</taxon>
        <taxon>Magnoliopsida</taxon>
        <taxon>eudicotyledons</taxon>
        <taxon>Gunneridae</taxon>
        <taxon>Pentapetalae</taxon>
        <taxon>rosids</taxon>
        <taxon>fabids</taxon>
        <taxon>Fabales</taxon>
        <taxon>Fabaceae</taxon>
        <taxon>Papilionoideae</taxon>
        <taxon>50 kb inversion clade</taxon>
        <taxon>dalbergioids sensu lato</taxon>
        <taxon>Dalbergieae</taxon>
        <taxon>Pterocarpus clade</taxon>
        <taxon>Arachis</taxon>
    </lineage>
</organism>
<feature type="chain" id="PRO_5019236036" description="K-box domain-containing protein" evidence="1">
    <location>
        <begin position="22"/>
        <end position="148"/>
    </location>
</feature>
<evidence type="ECO:0008006" key="4">
    <source>
        <dbReference type="Google" id="ProtNLM"/>
    </source>
</evidence>
<evidence type="ECO:0000313" key="3">
    <source>
        <dbReference type="Proteomes" id="UP000289738"/>
    </source>
</evidence>